<sequence>MQQEDKKQIARDHGETSSRGMRGLPTARLAQSPGVVDAASRPASDRSEPVREGLDRGRPSPAKRRGRVGPPSSQDSRPGTDACRKPRVSFRSAVRAIQILHTLAHQYRESSQARPEMLSFAQLQFGRDLTSYGNGLSFDPSFYRAPKEHDVSTETKAVLSLPPAVRSQDKLRAALTSLRTVVEAFGEFPKTMQKGLVRYGWYESFGPGRMIIRQGQVPQNFYLLLTGTALVTKVRMDQQSGEVSVKTVTFLKQGDFFGDLAILMRARRNATVVCKETVALLAVNRQDFVNIFMQNGVCSGEPEFVSFLRSLEEFQGWPLHLLPLDSTSVCIHSYFRRGAVICKDTATSDMLYVVKSGSVRVLKALAPAKRRCGTRAADARPRRGSLDEETIAARGSGRSGSDARGQPQPEARPKLAGGHSAGPRSSPPSLRGLPNGESPPAGGEAVGGVSRSSQEAEERRAMVGLGAEGCGGGGDDGGGGDYVAGGGGGDGSGGGGDCTREGESGTGDTRNGGIVGSGMSSHRSSPGDSHKVYVHVQSLQSGQIFGLADTVFQESTSMVLVSEGAECVLISREFFRKHVDDAYIQHLGKKLSPYPSHESLQQELQCLVEWNNFKTTLISRLL</sequence>
<keyword evidence="3" id="KW-1185">Reference proteome</keyword>
<feature type="domain" description="Cyclic nucleotide-binding" evidence="2">
    <location>
        <begin position="184"/>
        <end position="293"/>
    </location>
</feature>
<feature type="compositionally biased region" description="Basic and acidic residues" evidence="1">
    <location>
        <begin position="377"/>
        <end position="386"/>
    </location>
</feature>
<dbReference type="PANTHER" id="PTHR23011:SF28">
    <property type="entry name" value="CYCLIC NUCLEOTIDE-BINDING DOMAIN CONTAINING PROTEIN"/>
    <property type="match status" value="1"/>
</dbReference>
<dbReference type="SUPFAM" id="SSF51206">
    <property type="entry name" value="cAMP-binding domain-like"/>
    <property type="match status" value="2"/>
</dbReference>
<dbReference type="CDD" id="cd00038">
    <property type="entry name" value="CAP_ED"/>
    <property type="match status" value="1"/>
</dbReference>
<feature type="compositionally biased region" description="Polar residues" evidence="1">
    <location>
        <begin position="518"/>
        <end position="527"/>
    </location>
</feature>
<feature type="compositionally biased region" description="Low complexity" evidence="1">
    <location>
        <begin position="392"/>
        <end position="405"/>
    </location>
</feature>
<dbReference type="InterPro" id="IPR014710">
    <property type="entry name" value="RmlC-like_jellyroll"/>
</dbReference>
<feature type="region of interest" description="Disordered" evidence="1">
    <location>
        <begin position="372"/>
        <end position="459"/>
    </location>
</feature>
<feature type="compositionally biased region" description="Low complexity" evidence="1">
    <location>
        <begin position="421"/>
        <end position="434"/>
    </location>
</feature>
<feature type="compositionally biased region" description="Gly residues" evidence="1">
    <location>
        <begin position="481"/>
        <end position="497"/>
    </location>
</feature>
<feature type="region of interest" description="Disordered" evidence="1">
    <location>
        <begin position="1"/>
        <end position="87"/>
    </location>
</feature>
<dbReference type="Pfam" id="PF00027">
    <property type="entry name" value="cNMP_binding"/>
    <property type="match status" value="1"/>
</dbReference>
<dbReference type="PROSITE" id="PS50042">
    <property type="entry name" value="CNMP_BINDING_3"/>
    <property type="match status" value="1"/>
</dbReference>
<protein>
    <submittedName>
        <fullName evidence="4">Uncharacterized protein LOC116943575 isoform X1</fullName>
    </submittedName>
</protein>
<dbReference type="InterPro" id="IPR018490">
    <property type="entry name" value="cNMP-bd_dom_sf"/>
</dbReference>
<dbReference type="Gene3D" id="2.60.120.10">
    <property type="entry name" value="Jelly Rolls"/>
    <property type="match status" value="2"/>
</dbReference>
<evidence type="ECO:0000259" key="2">
    <source>
        <dbReference type="PROSITE" id="PS50042"/>
    </source>
</evidence>
<feature type="compositionally biased region" description="Basic and acidic residues" evidence="1">
    <location>
        <begin position="1"/>
        <end position="16"/>
    </location>
</feature>
<evidence type="ECO:0000313" key="3">
    <source>
        <dbReference type="Proteomes" id="UP001318040"/>
    </source>
</evidence>
<dbReference type="PANTHER" id="PTHR23011">
    <property type="entry name" value="CYCLIC NUCLEOTIDE-BINDING DOMAIN CONTAINING PROTEIN"/>
    <property type="match status" value="1"/>
</dbReference>
<dbReference type="RefSeq" id="XP_032812411.1">
    <property type="nucleotide sequence ID" value="XM_032956520.1"/>
</dbReference>
<organism evidence="3 4">
    <name type="scientific">Petromyzon marinus</name>
    <name type="common">Sea lamprey</name>
    <dbReference type="NCBI Taxonomy" id="7757"/>
    <lineage>
        <taxon>Eukaryota</taxon>
        <taxon>Metazoa</taxon>
        <taxon>Chordata</taxon>
        <taxon>Craniata</taxon>
        <taxon>Vertebrata</taxon>
        <taxon>Cyclostomata</taxon>
        <taxon>Hyperoartia</taxon>
        <taxon>Petromyzontiformes</taxon>
        <taxon>Petromyzontidae</taxon>
        <taxon>Petromyzon</taxon>
    </lineage>
</organism>
<feature type="region of interest" description="Disordered" evidence="1">
    <location>
        <begin position="481"/>
        <end position="529"/>
    </location>
</feature>
<reference evidence="4" key="1">
    <citation type="submission" date="2025-08" db="UniProtKB">
        <authorList>
            <consortium name="RefSeq"/>
        </authorList>
    </citation>
    <scope>IDENTIFICATION</scope>
    <source>
        <tissue evidence="4">Sperm</tissue>
    </source>
</reference>
<dbReference type="AlphaFoldDB" id="A0AAJ7T6S0"/>
<dbReference type="Proteomes" id="UP001318040">
    <property type="component" value="Chromosome 18"/>
</dbReference>
<proteinExistence type="predicted"/>
<dbReference type="SMART" id="SM00100">
    <property type="entry name" value="cNMP"/>
    <property type="match status" value="1"/>
</dbReference>
<name>A0AAJ7T6S0_PETMA</name>
<evidence type="ECO:0000256" key="1">
    <source>
        <dbReference type="SAM" id="MobiDB-lite"/>
    </source>
</evidence>
<evidence type="ECO:0000313" key="4">
    <source>
        <dbReference type="RefSeq" id="XP_032812411.1"/>
    </source>
</evidence>
<accession>A0AAJ7T6S0</accession>
<dbReference type="InterPro" id="IPR000595">
    <property type="entry name" value="cNMP-bd_dom"/>
</dbReference>
<gene>
    <name evidence="4" type="primary">LOC116943575</name>
</gene>
<dbReference type="KEGG" id="pmrn:116943575"/>
<feature type="compositionally biased region" description="Basic and acidic residues" evidence="1">
    <location>
        <begin position="43"/>
        <end position="58"/>
    </location>
</feature>